<comment type="caution">
    <text evidence="1">The sequence shown here is derived from an EMBL/GenBank/DDBJ whole genome shotgun (WGS) entry which is preliminary data.</text>
</comment>
<dbReference type="Proteomes" id="UP000311382">
    <property type="component" value="Unassembled WGS sequence"/>
</dbReference>
<protein>
    <recommendedName>
        <fullName evidence="3">Proteophosphoglycan ppg4</fullName>
    </recommendedName>
</protein>
<sequence length="349" mass="38360">MSLVNKTLRQTISAKQLAQSFVFQDCSVPPDMLRCVTKLDLVRTTTLGARKPLGPAAVASRQFILGAFKDLPSRCTAVEVLDFSSDRPYDDRVQELALFGSPESVRTLSVCLRDGRPDSRGQSLLDFLGLFAGLETLSITSVGGYHVEMHLPESLWAGSVPLGTLRSLTLGAVGDTGAFAFVSRSEPNLEKLDATVYCDSSKSLDEDVPVLAFLALRRLRLASLSPCGELLKLFDLGAIRSLELYVNEAMEGSLDCDKLIPESVVLPRGLRLHISTHCLPTLDNARDEPEDMLESWAPSHLERMSAVQEALRWADERLDDLWEEGDVEGLVELAEAARQVGERRFIDAL</sequence>
<dbReference type="AlphaFoldDB" id="A0A5C5FLY7"/>
<evidence type="ECO:0000313" key="1">
    <source>
        <dbReference type="EMBL" id="TNY17800.1"/>
    </source>
</evidence>
<proteinExistence type="predicted"/>
<keyword evidence="2" id="KW-1185">Reference proteome</keyword>
<reference evidence="1 2" key="1">
    <citation type="submission" date="2019-03" db="EMBL/GenBank/DDBJ databases">
        <title>Rhodosporidium diobovatum UCD-FST 08-225 genome sequencing, assembly, and annotation.</title>
        <authorList>
            <person name="Fakankun I.U."/>
            <person name="Fristensky B."/>
            <person name="Levin D.B."/>
        </authorList>
    </citation>
    <scope>NUCLEOTIDE SEQUENCE [LARGE SCALE GENOMIC DNA]</scope>
    <source>
        <strain evidence="1 2">UCD-FST 08-225</strain>
    </source>
</reference>
<organism evidence="1 2">
    <name type="scientific">Rhodotorula diobovata</name>
    <dbReference type="NCBI Taxonomy" id="5288"/>
    <lineage>
        <taxon>Eukaryota</taxon>
        <taxon>Fungi</taxon>
        <taxon>Dikarya</taxon>
        <taxon>Basidiomycota</taxon>
        <taxon>Pucciniomycotina</taxon>
        <taxon>Microbotryomycetes</taxon>
        <taxon>Sporidiobolales</taxon>
        <taxon>Sporidiobolaceae</taxon>
        <taxon>Rhodotorula</taxon>
    </lineage>
</organism>
<accession>A0A5C5FLY7</accession>
<name>A0A5C5FLY7_9BASI</name>
<dbReference type="EMBL" id="SOZI01000174">
    <property type="protein sequence ID" value="TNY17800.1"/>
    <property type="molecule type" value="Genomic_DNA"/>
</dbReference>
<gene>
    <name evidence="1" type="ORF">DMC30DRAFT_449400</name>
</gene>
<evidence type="ECO:0000313" key="2">
    <source>
        <dbReference type="Proteomes" id="UP000311382"/>
    </source>
</evidence>
<evidence type="ECO:0008006" key="3">
    <source>
        <dbReference type="Google" id="ProtNLM"/>
    </source>
</evidence>